<dbReference type="GO" id="GO:0016747">
    <property type="term" value="F:acyltransferase activity, transferring groups other than amino-acyl groups"/>
    <property type="evidence" value="ECO:0007669"/>
    <property type="project" value="InterPro"/>
</dbReference>
<dbReference type="InterPro" id="IPR050879">
    <property type="entry name" value="Acyltransferase_3"/>
</dbReference>
<proteinExistence type="predicted"/>
<dbReference type="GO" id="GO:0016020">
    <property type="term" value="C:membrane"/>
    <property type="evidence" value="ECO:0007669"/>
    <property type="project" value="TreeGrafter"/>
</dbReference>
<name>A0A7W8J6N3_9BACT</name>
<protein>
    <submittedName>
        <fullName evidence="4">Peptidoglycan/LPS O-acetylase OafA/YrhL</fullName>
    </submittedName>
</protein>
<feature type="transmembrane region" description="Helical" evidence="2">
    <location>
        <begin position="286"/>
        <end position="309"/>
    </location>
</feature>
<dbReference type="Pfam" id="PF01757">
    <property type="entry name" value="Acyl_transf_3"/>
    <property type="match status" value="1"/>
</dbReference>
<feature type="transmembrane region" description="Helical" evidence="2">
    <location>
        <begin position="225"/>
        <end position="244"/>
    </location>
</feature>
<dbReference type="EMBL" id="JACHDZ010000002">
    <property type="protein sequence ID" value="MBB5343658.1"/>
    <property type="molecule type" value="Genomic_DNA"/>
</dbReference>
<keyword evidence="2" id="KW-0812">Transmembrane</keyword>
<feature type="transmembrane region" description="Helical" evidence="2">
    <location>
        <begin position="185"/>
        <end position="205"/>
    </location>
</feature>
<sequence>MNLSLLEPEIEQPQSLAPRPAVITTRKPQLPALTGIRTLLALFIILFHFTPPHLGLLYPIIDNGYVFVGVFFLISGYVLTYNYADRANTLVKRDFWLARFSRLYPIYLLVLLISFRMVQDEWHARSRFEFWQGIILTPLVLQGWSPSVATFWNTVAWTLSSEVVLYAAFPWLIRLPWPKKPIQLVLLLAALWIIGLIPHSLYLWLNPDHIVVDRYSSTQLIRFLKFTPLPYVCTFLIGVTLGKLQHALTITSRQRLMLSFVSLALVGVFFYTLVLRTPYLLMHGGLMTPVFAALVLGLSGPHAISALFSWRPLLLIGESSYCLYLLHFNVFQLLHLYHVPERLHLAALDPWLSYGILILLALAAFHFVETPARKAILSRFSSKPRPLSPASYSPPQFSCQAPQKQIAAPEKDKRVAY</sequence>
<dbReference type="AlphaFoldDB" id="A0A7W8J6N3"/>
<dbReference type="InterPro" id="IPR002656">
    <property type="entry name" value="Acyl_transf_3_dom"/>
</dbReference>
<feature type="domain" description="Acyltransferase 3" evidence="3">
    <location>
        <begin position="32"/>
        <end position="363"/>
    </location>
</feature>
<dbReference type="GO" id="GO:0009103">
    <property type="term" value="P:lipopolysaccharide biosynthetic process"/>
    <property type="evidence" value="ECO:0007669"/>
    <property type="project" value="TreeGrafter"/>
</dbReference>
<evidence type="ECO:0000313" key="4">
    <source>
        <dbReference type="EMBL" id="MBB5343658.1"/>
    </source>
</evidence>
<evidence type="ECO:0000259" key="3">
    <source>
        <dbReference type="Pfam" id="PF01757"/>
    </source>
</evidence>
<feature type="transmembrane region" description="Helical" evidence="2">
    <location>
        <begin position="155"/>
        <end position="173"/>
    </location>
</feature>
<feature type="transmembrane region" description="Helical" evidence="2">
    <location>
        <begin position="36"/>
        <end position="58"/>
    </location>
</feature>
<gene>
    <name evidence="4" type="ORF">HDF10_001633</name>
</gene>
<evidence type="ECO:0000256" key="2">
    <source>
        <dbReference type="SAM" id="Phobius"/>
    </source>
</evidence>
<dbReference type="PANTHER" id="PTHR23028">
    <property type="entry name" value="ACETYLTRANSFERASE"/>
    <property type="match status" value="1"/>
</dbReference>
<evidence type="ECO:0000256" key="1">
    <source>
        <dbReference type="SAM" id="MobiDB-lite"/>
    </source>
</evidence>
<dbReference type="PANTHER" id="PTHR23028:SF53">
    <property type="entry name" value="ACYL_TRANSF_3 DOMAIN-CONTAINING PROTEIN"/>
    <property type="match status" value="1"/>
</dbReference>
<feature type="compositionally biased region" description="Polar residues" evidence="1">
    <location>
        <begin position="390"/>
        <end position="403"/>
    </location>
</feature>
<feature type="transmembrane region" description="Helical" evidence="2">
    <location>
        <begin position="256"/>
        <end position="274"/>
    </location>
</feature>
<dbReference type="Proteomes" id="UP000569092">
    <property type="component" value="Unassembled WGS sequence"/>
</dbReference>
<feature type="transmembrane region" description="Helical" evidence="2">
    <location>
        <begin position="96"/>
        <end position="118"/>
    </location>
</feature>
<comment type="caution">
    <text evidence="4">The sequence shown here is derived from an EMBL/GenBank/DDBJ whole genome shotgun (WGS) entry which is preliminary data.</text>
</comment>
<feature type="transmembrane region" description="Helical" evidence="2">
    <location>
        <begin position="65"/>
        <end position="84"/>
    </location>
</feature>
<evidence type="ECO:0000313" key="5">
    <source>
        <dbReference type="Proteomes" id="UP000569092"/>
    </source>
</evidence>
<keyword evidence="2" id="KW-1133">Transmembrane helix</keyword>
<feature type="transmembrane region" description="Helical" evidence="2">
    <location>
        <begin position="351"/>
        <end position="368"/>
    </location>
</feature>
<accession>A0A7W8J6N3</accession>
<reference evidence="4 5" key="1">
    <citation type="submission" date="2020-08" db="EMBL/GenBank/DDBJ databases">
        <title>Genomic Encyclopedia of Type Strains, Phase IV (KMG-V): Genome sequencing to study the core and pangenomes of soil and plant-associated prokaryotes.</title>
        <authorList>
            <person name="Whitman W."/>
        </authorList>
    </citation>
    <scope>NUCLEOTIDE SEQUENCE [LARGE SCALE GENOMIC DNA]</scope>
    <source>
        <strain evidence="4 5">M8US30</strain>
    </source>
</reference>
<feature type="transmembrane region" description="Helical" evidence="2">
    <location>
        <begin position="130"/>
        <end position="149"/>
    </location>
</feature>
<organism evidence="4 5">
    <name type="scientific">Tunturiibacter lichenicola</name>
    <dbReference type="NCBI Taxonomy" id="2051959"/>
    <lineage>
        <taxon>Bacteria</taxon>
        <taxon>Pseudomonadati</taxon>
        <taxon>Acidobacteriota</taxon>
        <taxon>Terriglobia</taxon>
        <taxon>Terriglobales</taxon>
        <taxon>Acidobacteriaceae</taxon>
        <taxon>Tunturiibacter</taxon>
    </lineage>
</organism>
<keyword evidence="2" id="KW-0472">Membrane</keyword>
<feature type="region of interest" description="Disordered" evidence="1">
    <location>
        <begin position="386"/>
        <end position="417"/>
    </location>
</feature>
<feature type="transmembrane region" description="Helical" evidence="2">
    <location>
        <begin position="321"/>
        <end position="339"/>
    </location>
</feature>